<evidence type="ECO:0000313" key="6">
    <source>
        <dbReference type="Proteomes" id="UP000008080"/>
    </source>
</evidence>
<dbReference type="PRINTS" id="PR00834">
    <property type="entry name" value="PROTEASES2C"/>
</dbReference>
<gene>
    <name evidence="5" type="primary">htrA</name>
    <name evidence="5" type="ordered locus">Bd0922</name>
</gene>
<dbReference type="STRING" id="264462.Bd0922"/>
<protein>
    <submittedName>
        <fullName evidence="5">Periplasmic serine protease</fullName>
        <ecNumber evidence="5">3.4.21.-</ecNumber>
    </submittedName>
</protein>
<dbReference type="Proteomes" id="UP000008080">
    <property type="component" value="Chromosome"/>
</dbReference>
<dbReference type="InterPro" id="IPR009003">
    <property type="entry name" value="Peptidase_S1_PA"/>
</dbReference>
<dbReference type="Pfam" id="PF17820">
    <property type="entry name" value="PDZ_6"/>
    <property type="match status" value="1"/>
</dbReference>
<dbReference type="InterPro" id="IPR041489">
    <property type="entry name" value="PDZ_6"/>
</dbReference>
<dbReference type="PROSITE" id="PS50106">
    <property type="entry name" value="PDZ"/>
    <property type="match status" value="1"/>
</dbReference>
<dbReference type="GO" id="GO:0004252">
    <property type="term" value="F:serine-type endopeptidase activity"/>
    <property type="evidence" value="ECO:0007669"/>
    <property type="project" value="InterPro"/>
</dbReference>
<dbReference type="eggNOG" id="COG0793">
    <property type="taxonomic scope" value="Bacteria"/>
</dbReference>
<name>Q6MPD5_BDEBA</name>
<dbReference type="Gene3D" id="2.40.10.10">
    <property type="entry name" value="Trypsin-like serine proteases"/>
    <property type="match status" value="2"/>
</dbReference>
<evidence type="ECO:0000313" key="5">
    <source>
        <dbReference type="EMBL" id="CAE78863.1"/>
    </source>
</evidence>
<evidence type="ECO:0000259" key="4">
    <source>
        <dbReference type="PROSITE" id="PS50106"/>
    </source>
</evidence>
<dbReference type="Gene3D" id="2.30.42.10">
    <property type="match status" value="2"/>
</dbReference>
<keyword evidence="2 5" id="KW-0645">Protease</keyword>
<dbReference type="KEGG" id="bba:Bd0922"/>
<dbReference type="AlphaFoldDB" id="Q6MPD5"/>
<dbReference type="eggNOG" id="COG0265">
    <property type="taxonomic scope" value="Bacteria"/>
</dbReference>
<dbReference type="GO" id="GO:0006508">
    <property type="term" value="P:proteolysis"/>
    <property type="evidence" value="ECO:0007669"/>
    <property type="project" value="UniProtKB-KW"/>
</dbReference>
<dbReference type="Pfam" id="PF13365">
    <property type="entry name" value="Trypsin_2"/>
    <property type="match status" value="1"/>
</dbReference>
<dbReference type="InterPro" id="IPR043504">
    <property type="entry name" value="Peptidase_S1_PA_chymotrypsin"/>
</dbReference>
<dbReference type="SMART" id="SM00228">
    <property type="entry name" value="PDZ"/>
    <property type="match status" value="2"/>
</dbReference>
<evidence type="ECO:0000256" key="3">
    <source>
        <dbReference type="ARBA" id="ARBA00022801"/>
    </source>
</evidence>
<dbReference type="InterPro" id="IPR036034">
    <property type="entry name" value="PDZ_sf"/>
</dbReference>
<dbReference type="PANTHER" id="PTHR22939">
    <property type="entry name" value="SERINE PROTEASE FAMILY S1C HTRA-RELATED"/>
    <property type="match status" value="1"/>
</dbReference>
<dbReference type="EMBL" id="BX842648">
    <property type="protein sequence ID" value="CAE78863.1"/>
    <property type="molecule type" value="Genomic_DNA"/>
</dbReference>
<accession>Q6MPD5</accession>
<keyword evidence="6" id="KW-1185">Reference proteome</keyword>
<reference evidence="5 6" key="1">
    <citation type="journal article" date="2004" name="Science">
        <title>A predator unmasked: life cycle of Bdellovibrio bacteriovorus from a genomic perspective.</title>
        <authorList>
            <person name="Rendulic S."/>
            <person name="Jagtap P."/>
            <person name="Rosinus A."/>
            <person name="Eppinger M."/>
            <person name="Baar C."/>
            <person name="Lanz C."/>
            <person name="Keller H."/>
            <person name="Lambert C."/>
            <person name="Evans K.J."/>
            <person name="Goesmann A."/>
            <person name="Meyer F."/>
            <person name="Sockett R.E."/>
            <person name="Schuster S.C."/>
        </authorList>
    </citation>
    <scope>NUCLEOTIDE SEQUENCE [LARGE SCALE GENOMIC DNA]</scope>
    <source>
        <strain evidence="6">ATCC 15356 / DSM 50701 / NCIMB 9529 / HD100</strain>
    </source>
</reference>
<proteinExistence type="inferred from homology"/>
<dbReference type="HOGENOM" id="CLU_020120_1_0_7"/>
<keyword evidence="3 5" id="KW-0378">Hydrolase</keyword>
<dbReference type="InterPro" id="IPR001940">
    <property type="entry name" value="Peptidase_S1C"/>
</dbReference>
<dbReference type="Pfam" id="PF00595">
    <property type="entry name" value="PDZ"/>
    <property type="match status" value="1"/>
</dbReference>
<evidence type="ECO:0000256" key="2">
    <source>
        <dbReference type="ARBA" id="ARBA00022670"/>
    </source>
</evidence>
<dbReference type="EC" id="3.4.21.-" evidence="5"/>
<dbReference type="SUPFAM" id="SSF50156">
    <property type="entry name" value="PDZ domain-like"/>
    <property type="match status" value="2"/>
</dbReference>
<sequence length="476" mass="51545">MAKKAHEATRAVVRILVQGFSETDPRSILDPRFAAPEQWSASGFFIQLHGESGYILTNSHVVRNSVRIEVRSTLTSDETFRAEVLGMVEDLEPDVALLRLGREDIKRFLKLTGLKKIPALKLGFDVKVYRGEEVKTIGFPLGVDEPHFSGGEISNFIAGSGDTTERMVTDAAINFGNSGGPALVEGGWVVGINTAVIEGAENFSFITPIHLAKHVLETFLKKDKASLSRLGLLIQKNSDWNSRVLGVPADAGVIVRKVFPGSPAASMGLQSRDVILAIAGEALDRHGNVLPMASDRKRNIYDAIHDVPEGGVLDVAILRRKKHLNLRGRMFAWESGEISRRPVLVDRAYLSFGGMILQDICTDVVSALIAFGYSRDQILRDFYLGGSKLVVSYVVPGSPADEMGISVADFVTSVQGAPVGDVPSFAKELTLARGRKPASILVEMVSGAFGNFMTSRLAAEDLEIQMMRIPGSATLG</sequence>
<dbReference type="InterPro" id="IPR001478">
    <property type="entry name" value="PDZ"/>
</dbReference>
<organism evidence="5 6">
    <name type="scientific">Bdellovibrio bacteriovorus (strain ATCC 15356 / DSM 50701 / NCIMB 9529 / HD100)</name>
    <dbReference type="NCBI Taxonomy" id="264462"/>
    <lineage>
        <taxon>Bacteria</taxon>
        <taxon>Pseudomonadati</taxon>
        <taxon>Bdellovibrionota</taxon>
        <taxon>Bdellovibrionia</taxon>
        <taxon>Bdellovibrionales</taxon>
        <taxon>Pseudobdellovibrionaceae</taxon>
        <taxon>Bdellovibrio</taxon>
    </lineage>
</organism>
<evidence type="ECO:0000256" key="1">
    <source>
        <dbReference type="ARBA" id="ARBA00010541"/>
    </source>
</evidence>
<dbReference type="SUPFAM" id="SSF50494">
    <property type="entry name" value="Trypsin-like serine proteases"/>
    <property type="match status" value="1"/>
</dbReference>
<feature type="domain" description="PDZ" evidence="4">
    <location>
        <begin position="217"/>
        <end position="283"/>
    </location>
</feature>
<dbReference type="PANTHER" id="PTHR22939:SF129">
    <property type="entry name" value="SERINE PROTEASE HTRA2, MITOCHONDRIAL"/>
    <property type="match status" value="1"/>
</dbReference>
<comment type="similarity">
    <text evidence="1">Belongs to the peptidase S1C family.</text>
</comment>